<keyword evidence="2" id="KW-0472">Membrane</keyword>
<reference evidence="3" key="2">
    <citation type="journal article" date="2021" name="Microorganisms">
        <title>Bacterial Dimethylsulfoniopropionate Biosynthesis in the East China Sea.</title>
        <authorList>
            <person name="Liu J."/>
            <person name="Zhang Y."/>
            <person name="Liu J."/>
            <person name="Zhong H."/>
            <person name="Williams B.T."/>
            <person name="Zheng Y."/>
            <person name="Curson A.R.J."/>
            <person name="Sun C."/>
            <person name="Sun H."/>
            <person name="Song D."/>
            <person name="Wagner Mackenzie B."/>
            <person name="Bermejo Martinez A."/>
            <person name="Todd J.D."/>
            <person name="Zhang X.H."/>
        </authorList>
    </citation>
    <scope>NUCLEOTIDE SEQUENCE</scope>
    <source>
        <strain evidence="3">AESS21</strain>
    </source>
</reference>
<gene>
    <name evidence="3" type="ORF">DYI23_15605</name>
</gene>
<evidence type="ECO:0000313" key="3">
    <source>
        <dbReference type="EMBL" id="MBS8261652.1"/>
    </source>
</evidence>
<feature type="transmembrane region" description="Helical" evidence="2">
    <location>
        <begin position="76"/>
        <end position="101"/>
    </location>
</feature>
<keyword evidence="2" id="KW-1133">Transmembrane helix</keyword>
<name>A0A944GTV5_9HYPH</name>
<organism evidence="3 4">
    <name type="scientific">Roseibium polysiphoniae</name>
    <dbReference type="NCBI Taxonomy" id="2571221"/>
    <lineage>
        <taxon>Bacteria</taxon>
        <taxon>Pseudomonadati</taxon>
        <taxon>Pseudomonadota</taxon>
        <taxon>Alphaproteobacteria</taxon>
        <taxon>Hyphomicrobiales</taxon>
        <taxon>Stappiaceae</taxon>
        <taxon>Roseibium</taxon>
    </lineage>
</organism>
<feature type="region of interest" description="Disordered" evidence="1">
    <location>
        <begin position="132"/>
        <end position="167"/>
    </location>
</feature>
<dbReference type="RefSeq" id="WP_213217046.1">
    <property type="nucleotide sequence ID" value="NZ_QTKU01000004.1"/>
</dbReference>
<reference evidence="3" key="1">
    <citation type="submission" date="2018-08" db="EMBL/GenBank/DDBJ databases">
        <authorList>
            <person name="Jin W."/>
            <person name="Wang H."/>
            <person name="Yang Y."/>
            <person name="Li M."/>
            <person name="Liu J."/>
        </authorList>
    </citation>
    <scope>NUCLEOTIDE SEQUENCE</scope>
    <source>
        <strain evidence="3">AESS21</strain>
    </source>
</reference>
<evidence type="ECO:0000313" key="4">
    <source>
        <dbReference type="Proteomes" id="UP000705379"/>
    </source>
</evidence>
<dbReference type="PANTHER" id="PTHR35335:SF1">
    <property type="entry name" value="UPF0716 PROTEIN FXSA"/>
    <property type="match status" value="1"/>
</dbReference>
<dbReference type="Pfam" id="PF04186">
    <property type="entry name" value="FxsA"/>
    <property type="match status" value="1"/>
</dbReference>
<dbReference type="InterPro" id="IPR007313">
    <property type="entry name" value="FxsA"/>
</dbReference>
<dbReference type="AlphaFoldDB" id="A0A944GTV5"/>
<sequence length="167" mass="17920">MALYILAIIILLPLIEIAVFIQVGSAIGVLPTVILTVLTAVAGTIMLRQQGLSLIMRMQSEMDAGRVPGRDMMHGALIVLASLFLLIPGFVTDAIGLLLFVPPVRDAVARFIIARANVTIVESGTMRRREEGVVDLDEGDWSRAEDETSPTGAPRISPWSGDDKPGS</sequence>
<proteinExistence type="predicted"/>
<dbReference type="Proteomes" id="UP000705379">
    <property type="component" value="Unassembled WGS sequence"/>
</dbReference>
<keyword evidence="2" id="KW-0812">Transmembrane</keyword>
<dbReference type="PANTHER" id="PTHR35335">
    <property type="entry name" value="UPF0716 PROTEIN FXSA"/>
    <property type="match status" value="1"/>
</dbReference>
<dbReference type="NCBIfam" id="NF008528">
    <property type="entry name" value="PRK11463.1-2"/>
    <property type="match status" value="1"/>
</dbReference>
<feature type="transmembrane region" description="Helical" evidence="2">
    <location>
        <begin position="27"/>
        <end position="47"/>
    </location>
</feature>
<accession>A0A944GTV5</accession>
<dbReference type="EMBL" id="QTKU01000004">
    <property type="protein sequence ID" value="MBS8261652.1"/>
    <property type="molecule type" value="Genomic_DNA"/>
</dbReference>
<comment type="caution">
    <text evidence="3">The sequence shown here is derived from an EMBL/GenBank/DDBJ whole genome shotgun (WGS) entry which is preliminary data.</text>
</comment>
<evidence type="ECO:0000256" key="1">
    <source>
        <dbReference type="SAM" id="MobiDB-lite"/>
    </source>
</evidence>
<dbReference type="GO" id="GO:0016020">
    <property type="term" value="C:membrane"/>
    <property type="evidence" value="ECO:0007669"/>
    <property type="project" value="InterPro"/>
</dbReference>
<evidence type="ECO:0000256" key="2">
    <source>
        <dbReference type="SAM" id="Phobius"/>
    </source>
</evidence>
<protein>
    <submittedName>
        <fullName evidence="3">FxsA family protein</fullName>
    </submittedName>
</protein>